<evidence type="ECO:0000256" key="5">
    <source>
        <dbReference type="PIRNR" id="PIRNR015952"/>
    </source>
</evidence>
<dbReference type="FunCoup" id="H2XWG7">
    <property type="interactions" value="192"/>
</dbReference>
<comment type="subunit">
    <text evidence="5">Component of the ribosomal small subunit (SSU) processome.</text>
</comment>
<reference evidence="7" key="3">
    <citation type="submission" date="2025-08" db="UniProtKB">
        <authorList>
            <consortium name="Ensembl"/>
        </authorList>
    </citation>
    <scope>IDENTIFICATION</scope>
</reference>
<dbReference type="PANTHER" id="PTHR12838">
    <property type="entry name" value="U3 SMALL NUCLEOLAR RNA-ASSOCIATED PROTEIN 11"/>
    <property type="match status" value="1"/>
</dbReference>
<dbReference type="GeneTree" id="ENSGT00390000005813"/>
<comment type="subcellular location">
    <subcellularLocation>
        <location evidence="1 5">Nucleus</location>
        <location evidence="1 5">Nucleolus</location>
    </subcellularLocation>
</comment>
<organism evidence="7 8">
    <name type="scientific">Ciona intestinalis</name>
    <name type="common">Transparent sea squirt</name>
    <name type="synonym">Ascidia intestinalis</name>
    <dbReference type="NCBI Taxonomy" id="7719"/>
    <lineage>
        <taxon>Eukaryota</taxon>
        <taxon>Metazoa</taxon>
        <taxon>Chordata</taxon>
        <taxon>Tunicata</taxon>
        <taxon>Ascidiacea</taxon>
        <taxon>Phlebobranchia</taxon>
        <taxon>Cionidae</taxon>
        <taxon>Ciona</taxon>
    </lineage>
</organism>
<proteinExistence type="inferred from homology"/>
<dbReference type="GO" id="GO:0032040">
    <property type="term" value="C:small-subunit processome"/>
    <property type="evidence" value="ECO:0000318"/>
    <property type="project" value="GO_Central"/>
</dbReference>
<evidence type="ECO:0000256" key="1">
    <source>
        <dbReference type="ARBA" id="ARBA00004604"/>
    </source>
</evidence>
<dbReference type="Ensembl" id="ENSCINT00000034046.1">
    <property type="protein sequence ID" value="ENSCINP00000034001.1"/>
    <property type="gene ID" value="ENSCING00000021175.1"/>
</dbReference>
<evidence type="ECO:0000256" key="4">
    <source>
        <dbReference type="ARBA" id="ARBA00023242"/>
    </source>
</evidence>
<reference evidence="8" key="1">
    <citation type="journal article" date="2002" name="Science">
        <title>The draft genome of Ciona intestinalis: insights into chordate and vertebrate origins.</title>
        <authorList>
            <person name="Dehal P."/>
            <person name="Satou Y."/>
            <person name="Campbell R.K."/>
            <person name="Chapman J."/>
            <person name="Degnan B."/>
            <person name="De Tomaso A."/>
            <person name="Davidson B."/>
            <person name="Di Gregorio A."/>
            <person name="Gelpke M."/>
            <person name="Goodstein D.M."/>
            <person name="Harafuji N."/>
            <person name="Hastings K.E."/>
            <person name="Ho I."/>
            <person name="Hotta K."/>
            <person name="Huang W."/>
            <person name="Kawashima T."/>
            <person name="Lemaire P."/>
            <person name="Martinez D."/>
            <person name="Meinertzhagen I.A."/>
            <person name="Necula S."/>
            <person name="Nonaka M."/>
            <person name="Putnam N."/>
            <person name="Rash S."/>
            <person name="Saiga H."/>
            <person name="Satake M."/>
            <person name="Terry A."/>
            <person name="Yamada L."/>
            <person name="Wang H.G."/>
            <person name="Awazu S."/>
            <person name="Azumi K."/>
            <person name="Boore J."/>
            <person name="Branno M."/>
            <person name="Chin-Bow S."/>
            <person name="DeSantis R."/>
            <person name="Doyle S."/>
            <person name="Francino P."/>
            <person name="Keys D.N."/>
            <person name="Haga S."/>
            <person name="Hayashi H."/>
            <person name="Hino K."/>
            <person name="Imai K.S."/>
            <person name="Inaba K."/>
            <person name="Kano S."/>
            <person name="Kobayashi K."/>
            <person name="Kobayashi M."/>
            <person name="Lee B.I."/>
            <person name="Makabe K.W."/>
            <person name="Manohar C."/>
            <person name="Matassi G."/>
            <person name="Medina M."/>
            <person name="Mochizuki Y."/>
            <person name="Mount S."/>
            <person name="Morishita T."/>
            <person name="Miura S."/>
            <person name="Nakayama A."/>
            <person name="Nishizaka S."/>
            <person name="Nomoto H."/>
            <person name="Ohta F."/>
            <person name="Oishi K."/>
            <person name="Rigoutsos I."/>
            <person name="Sano M."/>
            <person name="Sasaki A."/>
            <person name="Sasakura Y."/>
            <person name="Shoguchi E."/>
            <person name="Shin-i T."/>
            <person name="Spagnuolo A."/>
            <person name="Stainier D."/>
            <person name="Suzuki M.M."/>
            <person name="Tassy O."/>
            <person name="Takatori N."/>
            <person name="Tokuoka M."/>
            <person name="Yagi K."/>
            <person name="Yoshizaki F."/>
            <person name="Wada S."/>
            <person name="Zhang C."/>
            <person name="Hyatt P.D."/>
            <person name="Larimer F."/>
            <person name="Detter C."/>
            <person name="Doggett N."/>
            <person name="Glavina T."/>
            <person name="Hawkins T."/>
            <person name="Richardson P."/>
            <person name="Lucas S."/>
            <person name="Kohara Y."/>
            <person name="Levine M."/>
            <person name="Satoh N."/>
            <person name="Rokhsar D.S."/>
        </authorList>
    </citation>
    <scope>NUCLEOTIDE SEQUENCE [LARGE SCALE GENOMIC DNA]</scope>
</reference>
<protein>
    <recommendedName>
        <fullName evidence="5">U3 small nucleolar RNA-associated protein 11</fullName>
        <shortName evidence="5">U3 snoRNA-associated protein 11</shortName>
    </recommendedName>
</protein>
<reference evidence="7" key="4">
    <citation type="submission" date="2025-09" db="UniProtKB">
        <authorList>
            <consortium name="Ensembl"/>
        </authorList>
    </citation>
    <scope>IDENTIFICATION</scope>
</reference>
<dbReference type="PIRSF" id="PIRSF015952">
    <property type="entry name" value="U3snoRNP11"/>
    <property type="match status" value="1"/>
</dbReference>
<dbReference type="GO" id="GO:0006364">
    <property type="term" value="P:rRNA processing"/>
    <property type="evidence" value="ECO:0007669"/>
    <property type="project" value="UniProtKB-UniRule"/>
</dbReference>
<dbReference type="EMBL" id="EAAA01001428">
    <property type="status" value="NOT_ANNOTATED_CDS"/>
    <property type="molecule type" value="Genomic_DNA"/>
</dbReference>
<dbReference type="AlphaFoldDB" id="H2XWG7"/>
<comment type="similarity">
    <text evidence="2 5">Belongs to the UTP11 family.</text>
</comment>
<name>H2XWG7_CIOIN</name>
<feature type="region of interest" description="Disordered" evidence="6">
    <location>
        <begin position="1"/>
        <end position="26"/>
    </location>
</feature>
<evidence type="ECO:0000313" key="7">
    <source>
        <dbReference type="Ensembl" id="ENSCINP00000034001.1"/>
    </source>
</evidence>
<evidence type="ECO:0000313" key="8">
    <source>
        <dbReference type="Proteomes" id="UP000008144"/>
    </source>
</evidence>
<evidence type="ECO:0000256" key="3">
    <source>
        <dbReference type="ARBA" id="ARBA00022552"/>
    </source>
</evidence>
<comment type="function">
    <text evidence="5">Involved in nucleolar processing of pre-18S ribosomal RNA.</text>
</comment>
<dbReference type="InParanoid" id="H2XWG7"/>
<dbReference type="GO" id="GO:0005730">
    <property type="term" value="C:nucleolus"/>
    <property type="evidence" value="ECO:0000318"/>
    <property type="project" value="GO_Central"/>
</dbReference>
<dbReference type="Proteomes" id="UP000008144">
    <property type="component" value="Chromosome 2"/>
</dbReference>
<dbReference type="STRING" id="7719.ENSCINP00000034001"/>
<dbReference type="PANTHER" id="PTHR12838:SF0">
    <property type="entry name" value="U3 SMALL NUCLEOLAR RNA-ASSOCIATED PROTEIN 11-RELATED"/>
    <property type="match status" value="1"/>
</dbReference>
<accession>H2XWG7</accession>
<dbReference type="HOGENOM" id="CLU_061887_2_1_1"/>
<keyword evidence="8" id="KW-1185">Reference proteome</keyword>
<dbReference type="Pfam" id="PF03998">
    <property type="entry name" value="Utp11"/>
    <property type="match status" value="1"/>
</dbReference>
<dbReference type="InterPro" id="IPR007144">
    <property type="entry name" value="SSU_processome_Utp11"/>
</dbReference>
<dbReference type="OMA" id="NGHTFYL"/>
<reference evidence="7" key="2">
    <citation type="journal article" date="2008" name="Genome Biol.">
        <title>Improved genome assembly and evidence-based global gene model set for the chordate Ciona intestinalis: new insight into intron and operon populations.</title>
        <authorList>
            <person name="Satou Y."/>
            <person name="Mineta K."/>
            <person name="Ogasawara M."/>
            <person name="Sasakura Y."/>
            <person name="Shoguchi E."/>
            <person name="Ueno K."/>
            <person name="Yamada L."/>
            <person name="Matsumoto J."/>
            <person name="Wasserscheid J."/>
            <person name="Dewar K."/>
            <person name="Wiley G.B."/>
            <person name="Macmil S.L."/>
            <person name="Roe B.A."/>
            <person name="Zeller R.W."/>
            <person name="Hastings K.E."/>
            <person name="Lemaire P."/>
            <person name="Lindquist E."/>
            <person name="Endo T."/>
            <person name="Hotta K."/>
            <person name="Inaba K."/>
        </authorList>
    </citation>
    <scope>NUCLEOTIDE SEQUENCE [LARGE SCALE GENOMIC DNA]</scope>
    <source>
        <strain evidence="7">wild type</strain>
    </source>
</reference>
<evidence type="ECO:0000256" key="6">
    <source>
        <dbReference type="SAM" id="MobiDB-lite"/>
    </source>
</evidence>
<sequence length="233" mass="27461">KMSFVKAQKARQKPHRERGQVSGREGLGLLEKKKDYKLRARSYKEKEKQLKALRKIAQSKNPDEFYFGMIKTKLTDGEHVKDFIREEQTATPAQKMLMETQDLNYVKWKLQIEKKKIEKLENRIHFVDGTTNKHIRFIDSNEEIPLEKPKTNTVRISLINEWASMIKEGTASKRLVREIEQRKTRVKELQAVVDKLTIQKILSTDKAVKDRDLVKREDASSAAIYKWKPLRKR</sequence>
<keyword evidence="4 5" id="KW-0539">Nucleus</keyword>
<evidence type="ECO:0000256" key="2">
    <source>
        <dbReference type="ARBA" id="ARBA00008105"/>
    </source>
</evidence>
<keyword evidence="3 5" id="KW-0698">rRNA processing</keyword>